<feature type="domain" description="N-acetyltransferase" evidence="1">
    <location>
        <begin position="1"/>
        <end position="114"/>
    </location>
</feature>
<protein>
    <recommendedName>
        <fullName evidence="1">N-acetyltransferase domain-containing protein</fullName>
    </recommendedName>
</protein>
<dbReference type="InterPro" id="IPR000182">
    <property type="entry name" value="GNAT_dom"/>
</dbReference>
<comment type="caution">
    <text evidence="2">The sequence shown here is derived from an EMBL/GenBank/DDBJ whole genome shotgun (WGS) entry which is preliminary data.</text>
</comment>
<accession>X1ULX9</accession>
<proteinExistence type="predicted"/>
<dbReference type="PANTHER" id="PTHR43792">
    <property type="entry name" value="GNAT FAMILY, PUTATIVE (AFU_ORTHOLOGUE AFUA_3G00765)-RELATED-RELATED"/>
    <property type="match status" value="1"/>
</dbReference>
<dbReference type="PROSITE" id="PS51186">
    <property type="entry name" value="GNAT"/>
    <property type="match status" value="1"/>
</dbReference>
<dbReference type="AlphaFoldDB" id="X1ULX9"/>
<organism evidence="2">
    <name type="scientific">marine sediment metagenome</name>
    <dbReference type="NCBI Taxonomy" id="412755"/>
    <lineage>
        <taxon>unclassified sequences</taxon>
        <taxon>metagenomes</taxon>
        <taxon>ecological metagenomes</taxon>
    </lineage>
</organism>
<dbReference type="GO" id="GO:0016747">
    <property type="term" value="F:acyltransferase activity, transferring groups other than amino-acyl groups"/>
    <property type="evidence" value="ECO:0007669"/>
    <property type="project" value="InterPro"/>
</dbReference>
<sequence length="114" mass="13656">MVLENKKDYLWFTSWEITLKIENRIIGGLCFKGCPDKKGRVEIAYEMQDECRCKGYMTEAVIELINWAFTQEKVLSVIAETEKNNLPSHRVLEKIGMEKYEEKEKMFWWRINKI</sequence>
<evidence type="ECO:0000313" key="2">
    <source>
        <dbReference type="EMBL" id="GAJ00911.1"/>
    </source>
</evidence>
<dbReference type="PANTHER" id="PTHR43792:SF13">
    <property type="entry name" value="ACETYLTRANSFERASE"/>
    <property type="match status" value="1"/>
</dbReference>
<dbReference type="InterPro" id="IPR051531">
    <property type="entry name" value="N-acetyltransferase"/>
</dbReference>
<name>X1ULX9_9ZZZZ</name>
<dbReference type="Gene3D" id="3.40.630.30">
    <property type="match status" value="1"/>
</dbReference>
<evidence type="ECO:0000259" key="1">
    <source>
        <dbReference type="PROSITE" id="PS51186"/>
    </source>
</evidence>
<dbReference type="InterPro" id="IPR016181">
    <property type="entry name" value="Acyl_CoA_acyltransferase"/>
</dbReference>
<reference evidence="2" key="1">
    <citation type="journal article" date="2014" name="Front. Microbiol.">
        <title>High frequency of phylogenetically diverse reductive dehalogenase-homologous genes in deep subseafloor sedimentary metagenomes.</title>
        <authorList>
            <person name="Kawai M."/>
            <person name="Futagami T."/>
            <person name="Toyoda A."/>
            <person name="Takaki Y."/>
            <person name="Nishi S."/>
            <person name="Hori S."/>
            <person name="Arai W."/>
            <person name="Tsubouchi T."/>
            <person name="Morono Y."/>
            <person name="Uchiyama I."/>
            <person name="Ito T."/>
            <person name="Fujiyama A."/>
            <person name="Inagaki F."/>
            <person name="Takami H."/>
        </authorList>
    </citation>
    <scope>NUCLEOTIDE SEQUENCE</scope>
    <source>
        <strain evidence="2">Expedition CK06-06</strain>
    </source>
</reference>
<dbReference type="SUPFAM" id="SSF55729">
    <property type="entry name" value="Acyl-CoA N-acyltransferases (Nat)"/>
    <property type="match status" value="1"/>
</dbReference>
<gene>
    <name evidence="2" type="ORF">S12H4_37658</name>
</gene>
<dbReference type="EMBL" id="BARW01022593">
    <property type="protein sequence ID" value="GAJ00911.1"/>
    <property type="molecule type" value="Genomic_DNA"/>
</dbReference>
<dbReference type="Pfam" id="PF13302">
    <property type="entry name" value="Acetyltransf_3"/>
    <property type="match status" value="1"/>
</dbReference>